<sequence length="124" mass="14181">MVRPALDLPDISRSPSSTSFPILEIRDTYDRLEVHDQQIQVNKIKTTLQSLEVERAELAIFRQIVLAWMKHQEQSEFQSELLQRFSCFALPTPSEQLDSIHDALIHVVAGKNLTIGSFELHNPS</sequence>
<dbReference type="EMBL" id="SZYD01000014">
    <property type="protein sequence ID" value="KAD4179129.1"/>
    <property type="molecule type" value="Genomic_DNA"/>
</dbReference>
<accession>A0A5N6MXG1</accession>
<comment type="caution">
    <text evidence="1">The sequence shown here is derived from an EMBL/GenBank/DDBJ whole genome shotgun (WGS) entry which is preliminary data.</text>
</comment>
<organism evidence="1 2">
    <name type="scientific">Mikania micrantha</name>
    <name type="common">bitter vine</name>
    <dbReference type="NCBI Taxonomy" id="192012"/>
    <lineage>
        <taxon>Eukaryota</taxon>
        <taxon>Viridiplantae</taxon>
        <taxon>Streptophyta</taxon>
        <taxon>Embryophyta</taxon>
        <taxon>Tracheophyta</taxon>
        <taxon>Spermatophyta</taxon>
        <taxon>Magnoliopsida</taxon>
        <taxon>eudicotyledons</taxon>
        <taxon>Gunneridae</taxon>
        <taxon>Pentapetalae</taxon>
        <taxon>asterids</taxon>
        <taxon>campanulids</taxon>
        <taxon>Asterales</taxon>
        <taxon>Asteraceae</taxon>
        <taxon>Asteroideae</taxon>
        <taxon>Heliantheae alliance</taxon>
        <taxon>Eupatorieae</taxon>
        <taxon>Mikania</taxon>
    </lineage>
</organism>
<keyword evidence="2" id="KW-1185">Reference proteome</keyword>
<dbReference type="Proteomes" id="UP000326396">
    <property type="component" value="Linkage Group LG4"/>
</dbReference>
<evidence type="ECO:0000313" key="2">
    <source>
        <dbReference type="Proteomes" id="UP000326396"/>
    </source>
</evidence>
<reference evidence="1 2" key="1">
    <citation type="submission" date="2019-05" db="EMBL/GenBank/DDBJ databases">
        <title>Mikania micrantha, genome provides insights into the molecular mechanism of rapid growth.</title>
        <authorList>
            <person name="Liu B."/>
        </authorList>
    </citation>
    <scope>NUCLEOTIDE SEQUENCE [LARGE SCALE GENOMIC DNA]</scope>
    <source>
        <strain evidence="1">NLD-2019</strain>
        <tissue evidence="1">Leaf</tissue>
    </source>
</reference>
<name>A0A5N6MXG1_9ASTR</name>
<evidence type="ECO:0000313" key="1">
    <source>
        <dbReference type="EMBL" id="KAD4179129.1"/>
    </source>
</evidence>
<dbReference type="AlphaFoldDB" id="A0A5N6MXG1"/>
<protein>
    <submittedName>
        <fullName evidence="1">Uncharacterized protein</fullName>
    </submittedName>
</protein>
<proteinExistence type="predicted"/>
<gene>
    <name evidence="1" type="ORF">E3N88_27720</name>
</gene>